<comment type="similarity">
    <text evidence="2 7">Belongs to the aspartate/ornithine carbamoyltransferase superfamily. ATCase family.</text>
</comment>
<feature type="binding site" evidence="7">
    <location>
        <position position="57"/>
    </location>
    <ligand>
        <name>carbamoyl phosphate</name>
        <dbReference type="ChEBI" id="CHEBI:58228"/>
    </ligand>
</feature>
<dbReference type="PRINTS" id="PR00101">
    <property type="entry name" value="ATCASE"/>
</dbReference>
<dbReference type="PRINTS" id="PR00100">
    <property type="entry name" value="AOTCASE"/>
</dbReference>
<dbReference type="Pfam" id="PF02729">
    <property type="entry name" value="OTCace_N"/>
    <property type="match status" value="1"/>
</dbReference>
<dbReference type="GO" id="GO:0006520">
    <property type="term" value="P:amino acid metabolic process"/>
    <property type="evidence" value="ECO:0007669"/>
    <property type="project" value="InterPro"/>
</dbReference>
<feature type="domain" description="Aspartate/ornithine carbamoyltransferase carbamoyl-P binding" evidence="9">
    <location>
        <begin position="9"/>
        <end position="152"/>
    </location>
</feature>
<dbReference type="RefSeq" id="WP_034983565.1">
    <property type="nucleotide sequence ID" value="NZ_CP007646.1"/>
</dbReference>
<dbReference type="NCBIfam" id="NF002032">
    <property type="entry name" value="PRK00856.1"/>
    <property type="match status" value="1"/>
</dbReference>
<evidence type="ECO:0000256" key="2">
    <source>
        <dbReference type="ARBA" id="ARBA00008896"/>
    </source>
</evidence>
<dbReference type="InterPro" id="IPR036901">
    <property type="entry name" value="Asp/Orn_carbamoylTrfase_sf"/>
</dbReference>
<feature type="binding site" evidence="7">
    <location>
        <position position="84"/>
    </location>
    <ligand>
        <name>L-aspartate</name>
        <dbReference type="ChEBI" id="CHEBI:29991"/>
    </ligand>
</feature>
<dbReference type="KEGG" id="lsj:LSJ_0233"/>
<dbReference type="GO" id="GO:0044205">
    <property type="term" value="P:'de novo' UMP biosynthetic process"/>
    <property type="evidence" value="ECO:0007669"/>
    <property type="project" value="UniProtKB-UniRule"/>
</dbReference>
<dbReference type="NCBIfam" id="TIGR00670">
    <property type="entry name" value="asp_carb_tr"/>
    <property type="match status" value="1"/>
</dbReference>
<dbReference type="Pfam" id="PF00185">
    <property type="entry name" value="OTCace"/>
    <property type="match status" value="1"/>
</dbReference>
<comment type="pathway">
    <text evidence="1 7">Pyrimidine metabolism; UMP biosynthesis via de novo pathway; (S)-dihydroorotate from bicarbonate: step 2/3.</text>
</comment>
<dbReference type="GO" id="GO:0004070">
    <property type="term" value="F:aspartate carbamoyltransferase activity"/>
    <property type="evidence" value="ECO:0007669"/>
    <property type="project" value="UniProtKB-UniRule"/>
</dbReference>
<dbReference type="PANTHER" id="PTHR45753:SF6">
    <property type="entry name" value="ASPARTATE CARBAMOYLTRANSFERASE"/>
    <property type="match status" value="1"/>
</dbReference>
<dbReference type="PROSITE" id="PS00097">
    <property type="entry name" value="CARBAMOYLTRANSFERASE"/>
    <property type="match status" value="1"/>
</dbReference>
<gene>
    <name evidence="7 10" type="primary">pyrB</name>
    <name evidence="10" type="ORF">LSJ_0233</name>
</gene>
<comment type="function">
    <text evidence="5 7">Catalyzes the condensation of carbamoyl phosphate and aspartate to form carbamoyl aspartate and inorganic phosphate, the committed step in the de novo pyrimidine nucleotide biosynthesis pathway.</text>
</comment>
<accession>A0A089RTL8</accession>
<feature type="domain" description="Aspartate/ornithine carbamoyltransferase Asp/Orn-binding" evidence="8">
    <location>
        <begin position="158"/>
        <end position="304"/>
    </location>
</feature>
<feature type="binding site" evidence="7">
    <location>
        <position position="106"/>
    </location>
    <ligand>
        <name>carbamoyl phosphate</name>
        <dbReference type="ChEBI" id="CHEBI:58228"/>
    </ligand>
</feature>
<dbReference type="PANTHER" id="PTHR45753">
    <property type="entry name" value="ORNITHINE CARBAMOYLTRANSFERASE, MITOCHONDRIAL"/>
    <property type="match status" value="1"/>
</dbReference>
<dbReference type="InterPro" id="IPR006130">
    <property type="entry name" value="Asp/Orn_carbamoylTrfase"/>
</dbReference>
<dbReference type="AlphaFoldDB" id="A0A089RTL8"/>
<keyword evidence="4 7" id="KW-0665">Pyrimidine biosynthesis</keyword>
<evidence type="ECO:0000256" key="6">
    <source>
        <dbReference type="ARBA" id="ARBA00048859"/>
    </source>
</evidence>
<feature type="binding site" evidence="7">
    <location>
        <position position="172"/>
    </location>
    <ligand>
        <name>L-aspartate</name>
        <dbReference type="ChEBI" id="CHEBI:29991"/>
    </ligand>
</feature>
<dbReference type="EC" id="2.1.3.2" evidence="7"/>
<proteinExistence type="inferred from homology"/>
<feature type="binding site" evidence="7">
    <location>
        <position position="142"/>
    </location>
    <ligand>
        <name>carbamoyl phosphate</name>
        <dbReference type="ChEBI" id="CHEBI:58228"/>
    </ligand>
</feature>
<dbReference type="UniPathway" id="UPA00070">
    <property type="reaction ID" value="UER00116"/>
</dbReference>
<feature type="binding site" evidence="7">
    <location>
        <position position="139"/>
    </location>
    <ligand>
        <name>carbamoyl phosphate</name>
        <dbReference type="ChEBI" id="CHEBI:58228"/>
    </ligand>
</feature>
<keyword evidence="3 7" id="KW-0808">Transferase</keyword>
<dbReference type="InterPro" id="IPR002082">
    <property type="entry name" value="Asp_carbamoyltransf"/>
</dbReference>
<protein>
    <recommendedName>
        <fullName evidence="7">Aspartate carbamoyltransferase</fullName>
        <ecNumber evidence="7">2.1.3.2</ecNumber>
    </recommendedName>
    <alternativeName>
        <fullName evidence="7">Aspartate transcarbamylase</fullName>
        <shortName evidence="7">ATCase</shortName>
    </alternativeName>
</protein>
<evidence type="ECO:0000256" key="5">
    <source>
        <dbReference type="ARBA" id="ARBA00043884"/>
    </source>
</evidence>
<sequence length="316" mass="36143">MDKLLSLNNFVSVENLENEDVEKLIKRAEYFKNGGEAPHLNKEVYVANLFFENSTRTHTSFEMAERKLGLTVIPFDPGHSSVNKGETLYDTLLTLEALGVDLSVIRHSENNYYEKLINLNPDQHLNMGIINGGDGSGQHPSQCMLDIMTIHEQFGTFKGLKVVIVGDLKNSRVARSNMQLLTRLGAKVYFSGPEYWYSSEFDKYGEYAPLDELIKNMDVVMLLRVQHERHDGDKNEKLFSETEYHKLYGLDEKRYNKLKKDAIIMHPGPVNRGVEWADELVEAPKSRYVTQMKNGVFMRMAMIEAVMRGRKLGGLE</sequence>
<evidence type="ECO:0000256" key="7">
    <source>
        <dbReference type="HAMAP-Rule" id="MF_00001"/>
    </source>
</evidence>
<name>A0A089RTL8_9LACO</name>
<feature type="binding site" evidence="7">
    <location>
        <position position="268"/>
    </location>
    <ligand>
        <name>carbamoyl phosphate</name>
        <dbReference type="ChEBI" id="CHEBI:58228"/>
    </ligand>
</feature>
<evidence type="ECO:0000256" key="4">
    <source>
        <dbReference type="ARBA" id="ARBA00022975"/>
    </source>
</evidence>
<feature type="binding site" evidence="7">
    <location>
        <position position="269"/>
    </location>
    <ligand>
        <name>carbamoyl phosphate</name>
        <dbReference type="ChEBI" id="CHEBI:58228"/>
    </ligand>
</feature>
<feature type="binding site" evidence="7">
    <location>
        <position position="224"/>
    </location>
    <ligand>
        <name>L-aspartate</name>
        <dbReference type="ChEBI" id="CHEBI:29991"/>
    </ligand>
</feature>
<reference evidence="10 11" key="1">
    <citation type="journal article" date="2014" name="BMC Genomics">
        <title>Unusual genome complexity in Lactobacillus salivarius JCM1046.</title>
        <authorList>
            <person name="Raftis E.J."/>
            <person name="Forde B.M."/>
            <person name="Claesson M.J."/>
            <person name="O'Toole P.W."/>
        </authorList>
    </citation>
    <scope>NUCLEOTIDE SEQUENCE [LARGE SCALE GENOMIC DNA]</scope>
    <source>
        <strain evidence="10 11">JCM1046</strain>
    </source>
</reference>
<evidence type="ECO:0000256" key="1">
    <source>
        <dbReference type="ARBA" id="ARBA00004852"/>
    </source>
</evidence>
<dbReference type="FunFam" id="3.40.50.1370:FF:000011">
    <property type="entry name" value="Aspartate carbamoyltransferase"/>
    <property type="match status" value="1"/>
</dbReference>
<dbReference type="Proteomes" id="UP000029488">
    <property type="component" value="Chromosome"/>
</dbReference>
<evidence type="ECO:0000313" key="11">
    <source>
        <dbReference type="Proteomes" id="UP000029488"/>
    </source>
</evidence>
<dbReference type="Gene3D" id="3.40.50.1370">
    <property type="entry name" value="Aspartate/ornithine carbamoyltransferase"/>
    <property type="match status" value="2"/>
</dbReference>
<dbReference type="HAMAP" id="MF_00001">
    <property type="entry name" value="Asp_carb_tr"/>
    <property type="match status" value="1"/>
</dbReference>
<dbReference type="EMBL" id="CP007646">
    <property type="protein sequence ID" value="AIR09982.1"/>
    <property type="molecule type" value="Genomic_DNA"/>
</dbReference>
<organism evidence="10 11">
    <name type="scientific">Ligilactobacillus salivarius</name>
    <dbReference type="NCBI Taxonomy" id="1624"/>
    <lineage>
        <taxon>Bacteria</taxon>
        <taxon>Bacillati</taxon>
        <taxon>Bacillota</taxon>
        <taxon>Bacilli</taxon>
        <taxon>Lactobacillales</taxon>
        <taxon>Lactobacillaceae</taxon>
        <taxon>Ligilactobacillus</taxon>
    </lineage>
</organism>
<evidence type="ECO:0000259" key="9">
    <source>
        <dbReference type="Pfam" id="PF02729"/>
    </source>
</evidence>
<dbReference type="GO" id="GO:0006207">
    <property type="term" value="P:'de novo' pyrimidine nucleobase biosynthetic process"/>
    <property type="evidence" value="ECO:0007669"/>
    <property type="project" value="InterPro"/>
</dbReference>
<dbReference type="InterPro" id="IPR006132">
    <property type="entry name" value="Asp/Orn_carbamoyltranf_P-bd"/>
</dbReference>
<comment type="subunit">
    <text evidence="7">Heterododecamer (2C3:3R2) of six catalytic PyrB chains organized as two trimers (C3), and six regulatory PyrI chains organized as three dimers (R2).</text>
</comment>
<dbReference type="GO" id="GO:0016597">
    <property type="term" value="F:amino acid binding"/>
    <property type="evidence" value="ECO:0007669"/>
    <property type="project" value="InterPro"/>
</dbReference>
<evidence type="ECO:0000313" key="10">
    <source>
        <dbReference type="EMBL" id="AIR09982.1"/>
    </source>
</evidence>
<dbReference type="InterPro" id="IPR006131">
    <property type="entry name" value="Asp_carbamoyltransf_Asp/Orn-bd"/>
</dbReference>
<feature type="binding site" evidence="7">
    <location>
        <position position="56"/>
    </location>
    <ligand>
        <name>carbamoyl phosphate</name>
        <dbReference type="ChEBI" id="CHEBI:58228"/>
    </ligand>
</feature>
<dbReference type="GO" id="GO:0005829">
    <property type="term" value="C:cytosol"/>
    <property type="evidence" value="ECO:0007669"/>
    <property type="project" value="TreeGrafter"/>
</dbReference>
<evidence type="ECO:0000256" key="3">
    <source>
        <dbReference type="ARBA" id="ARBA00022679"/>
    </source>
</evidence>
<dbReference type="SUPFAM" id="SSF53671">
    <property type="entry name" value="Aspartate/ornithine carbamoyltransferase"/>
    <property type="match status" value="1"/>
</dbReference>
<comment type="catalytic activity">
    <reaction evidence="6 7">
        <text>carbamoyl phosphate + L-aspartate = N-carbamoyl-L-aspartate + phosphate + H(+)</text>
        <dbReference type="Rhea" id="RHEA:20013"/>
        <dbReference type="ChEBI" id="CHEBI:15378"/>
        <dbReference type="ChEBI" id="CHEBI:29991"/>
        <dbReference type="ChEBI" id="CHEBI:32814"/>
        <dbReference type="ChEBI" id="CHEBI:43474"/>
        <dbReference type="ChEBI" id="CHEBI:58228"/>
        <dbReference type="EC" id="2.1.3.2"/>
    </reaction>
</comment>
<evidence type="ECO:0000259" key="8">
    <source>
        <dbReference type="Pfam" id="PF00185"/>
    </source>
</evidence>